<comment type="caution">
    <text evidence="1">The sequence shown here is derived from an EMBL/GenBank/DDBJ whole genome shotgun (WGS) entry which is preliminary data.</text>
</comment>
<gene>
    <name evidence="1" type="ORF">CTRU02_211152</name>
</gene>
<proteinExistence type="predicted"/>
<name>A0ACC3YQZ8_COLTU</name>
<accession>A0ACC3YQZ8</accession>
<keyword evidence="2" id="KW-1185">Reference proteome</keyword>
<evidence type="ECO:0000313" key="1">
    <source>
        <dbReference type="EMBL" id="KAL0934353.1"/>
    </source>
</evidence>
<dbReference type="Proteomes" id="UP000805649">
    <property type="component" value="Unassembled WGS sequence"/>
</dbReference>
<sequence length="466" mass="51665">MAPRKKVCAHQKLCVDVSDHGRNVVGFEWIPADKRAAATTRSGRATEAGGSAPDVSTFPGPLVLPGDELAMNPKYPPQSLRSWVNGGYRNPITPERKTLYVVDLPGIDESAGFMREWAEPDIDEFVDRKEFPRLEHPDVGDLMAYLGAFYHPLPVKKLPTPLKFVRWNDGKKGEEKPSMVGLMMGSDIAVGIRARPSPDEIARMQLNLNDLLDALRSILPKGAYASVMVLAHDLYEDEDDDFCCGRAYGGSRISLVSSFRYRPDLDAAFDVEIEHMWPTSHCAAFIDDFCKRNAEEEDGKGKKRKRAGGSKAASEGNSLLDLKKTPGTPMGAAISESKKVLVPKTKKDQRGMWFSRVARTAAHELGHCFGLDHCVYYACVMQGTGGLGEDARQPPYFCPVCEAKLMYGLGEMGVVEGGKFGKWEEARDKEVLKERVEIMWGFCQGWKGVGMFAGFGEWLDVRLKEM</sequence>
<protein>
    <submittedName>
        <fullName evidence="1">Archaemetzincin-2</fullName>
    </submittedName>
</protein>
<evidence type="ECO:0000313" key="2">
    <source>
        <dbReference type="Proteomes" id="UP000805649"/>
    </source>
</evidence>
<reference evidence="1 2" key="1">
    <citation type="journal article" date="2020" name="Phytopathology">
        <title>Genome Sequence Resources of Colletotrichum truncatum, C. plurivorum, C. musicola, and C. sojae: Four Species Pathogenic to Soybean (Glycine max).</title>
        <authorList>
            <person name="Rogerio F."/>
            <person name="Boufleur T.R."/>
            <person name="Ciampi-Guillardi M."/>
            <person name="Sukno S.A."/>
            <person name="Thon M.R."/>
            <person name="Massola Junior N.S."/>
            <person name="Baroncelli R."/>
        </authorList>
    </citation>
    <scope>NUCLEOTIDE SEQUENCE [LARGE SCALE GENOMIC DNA]</scope>
    <source>
        <strain evidence="1 2">CMES1059</strain>
    </source>
</reference>
<dbReference type="EMBL" id="VUJX02000007">
    <property type="protein sequence ID" value="KAL0934353.1"/>
    <property type="molecule type" value="Genomic_DNA"/>
</dbReference>
<organism evidence="1 2">
    <name type="scientific">Colletotrichum truncatum</name>
    <name type="common">Anthracnose fungus</name>
    <name type="synonym">Colletotrichum capsici</name>
    <dbReference type="NCBI Taxonomy" id="5467"/>
    <lineage>
        <taxon>Eukaryota</taxon>
        <taxon>Fungi</taxon>
        <taxon>Dikarya</taxon>
        <taxon>Ascomycota</taxon>
        <taxon>Pezizomycotina</taxon>
        <taxon>Sordariomycetes</taxon>
        <taxon>Hypocreomycetidae</taxon>
        <taxon>Glomerellales</taxon>
        <taxon>Glomerellaceae</taxon>
        <taxon>Colletotrichum</taxon>
        <taxon>Colletotrichum truncatum species complex</taxon>
    </lineage>
</organism>